<dbReference type="InterPro" id="IPR011067">
    <property type="entry name" value="Plasmid_toxin/cell-grow_inhib"/>
</dbReference>
<dbReference type="OrthoDB" id="129822at2"/>
<dbReference type="AlphaFoldDB" id="K9VWH5"/>
<evidence type="ECO:0000313" key="3">
    <source>
        <dbReference type="EMBL" id="AFZ12331.1"/>
    </source>
</evidence>
<dbReference type="InterPro" id="IPR003477">
    <property type="entry name" value="PemK-like"/>
</dbReference>
<evidence type="ECO:0000256" key="2">
    <source>
        <dbReference type="ARBA" id="ARBA00022649"/>
    </source>
</evidence>
<dbReference type="RefSeq" id="WP_015202453.1">
    <property type="nucleotide sequence ID" value="NC_019753.1"/>
</dbReference>
<comment type="similarity">
    <text evidence="1">Belongs to the PemK/MazF family.</text>
</comment>
<keyword evidence="4" id="KW-1185">Reference proteome</keyword>
<dbReference type="KEGG" id="cep:Cri9333_1437"/>
<protein>
    <submittedName>
        <fullName evidence="3">Transcriptional modulator of MazE/toxin, MazF</fullName>
    </submittedName>
</protein>
<accession>K9VWH5</accession>
<dbReference type="SUPFAM" id="SSF50118">
    <property type="entry name" value="Cell growth inhibitor/plasmid maintenance toxic component"/>
    <property type="match status" value="1"/>
</dbReference>
<sequence length="118" mass="12947">MIFNPGDVVTVDFPGVTGVKRRPAVVLSSNTYHAIRPDVIVGLITTKTTTLGATDYTLQDWADAGLRVASIFRSFIVTIPRSNNLIVIGHLSERNWKAVRLCLKSALVNLEDQVDNPN</sequence>
<reference evidence="3 4" key="1">
    <citation type="submission" date="2012-06" db="EMBL/GenBank/DDBJ databases">
        <title>Finished chromosome of genome of Crinalium epipsammum PCC 9333.</title>
        <authorList>
            <consortium name="US DOE Joint Genome Institute"/>
            <person name="Gugger M."/>
            <person name="Coursin T."/>
            <person name="Rippka R."/>
            <person name="Tandeau De Marsac N."/>
            <person name="Huntemann M."/>
            <person name="Wei C.-L."/>
            <person name="Han J."/>
            <person name="Detter J.C."/>
            <person name="Han C."/>
            <person name="Tapia R."/>
            <person name="Davenport K."/>
            <person name="Daligault H."/>
            <person name="Erkkila T."/>
            <person name="Gu W."/>
            <person name="Munk A.C.C."/>
            <person name="Teshima H."/>
            <person name="Xu Y."/>
            <person name="Chain P."/>
            <person name="Chen A."/>
            <person name="Krypides N."/>
            <person name="Mavromatis K."/>
            <person name="Markowitz V."/>
            <person name="Szeto E."/>
            <person name="Ivanova N."/>
            <person name="Mikhailova N."/>
            <person name="Ovchinnikova G."/>
            <person name="Pagani I."/>
            <person name="Pati A."/>
            <person name="Goodwin L."/>
            <person name="Peters L."/>
            <person name="Pitluck S."/>
            <person name="Woyke T."/>
            <person name="Kerfeld C."/>
        </authorList>
    </citation>
    <scope>NUCLEOTIDE SEQUENCE [LARGE SCALE GENOMIC DNA]</scope>
    <source>
        <strain evidence="3 4">PCC 9333</strain>
    </source>
</reference>
<name>K9VWH5_9CYAN</name>
<keyword evidence="2" id="KW-1277">Toxin-antitoxin system</keyword>
<dbReference type="HOGENOM" id="CLU_121823_6_3_3"/>
<evidence type="ECO:0000256" key="1">
    <source>
        <dbReference type="ARBA" id="ARBA00007521"/>
    </source>
</evidence>
<proteinExistence type="inferred from homology"/>
<organism evidence="3 4">
    <name type="scientific">Crinalium epipsammum PCC 9333</name>
    <dbReference type="NCBI Taxonomy" id="1173022"/>
    <lineage>
        <taxon>Bacteria</taxon>
        <taxon>Bacillati</taxon>
        <taxon>Cyanobacteriota</taxon>
        <taxon>Cyanophyceae</taxon>
        <taxon>Gomontiellales</taxon>
        <taxon>Gomontiellaceae</taxon>
        <taxon>Crinalium</taxon>
    </lineage>
</organism>
<dbReference type="Pfam" id="PF02452">
    <property type="entry name" value="PemK_toxin"/>
    <property type="match status" value="1"/>
</dbReference>
<dbReference type="EMBL" id="CP003620">
    <property type="protein sequence ID" value="AFZ12331.1"/>
    <property type="molecule type" value="Genomic_DNA"/>
</dbReference>
<gene>
    <name evidence="3" type="ORF">Cri9333_1437</name>
</gene>
<dbReference type="STRING" id="1173022.Cri9333_1437"/>
<dbReference type="PATRIC" id="fig|1173022.3.peg.1557"/>
<dbReference type="Gene3D" id="2.30.30.110">
    <property type="match status" value="1"/>
</dbReference>
<dbReference type="eggNOG" id="COG2337">
    <property type="taxonomic scope" value="Bacteria"/>
</dbReference>
<evidence type="ECO:0000313" key="4">
    <source>
        <dbReference type="Proteomes" id="UP000010472"/>
    </source>
</evidence>
<dbReference type="GO" id="GO:0003677">
    <property type="term" value="F:DNA binding"/>
    <property type="evidence" value="ECO:0007669"/>
    <property type="project" value="InterPro"/>
</dbReference>
<dbReference type="Proteomes" id="UP000010472">
    <property type="component" value="Chromosome"/>
</dbReference>